<keyword evidence="2" id="KW-0812">Transmembrane</keyword>
<name>A0AAJ1SZW4_9BACI</name>
<dbReference type="AlphaFoldDB" id="A0AAJ1SZW4"/>
<evidence type="ECO:0000259" key="3">
    <source>
        <dbReference type="Pfam" id="PF09335"/>
    </source>
</evidence>
<feature type="transmembrane region" description="Helical" evidence="2">
    <location>
        <begin position="135"/>
        <end position="153"/>
    </location>
</feature>
<feature type="transmembrane region" description="Helical" evidence="2">
    <location>
        <begin position="6"/>
        <end position="29"/>
    </location>
</feature>
<gene>
    <name evidence="4" type="ORF">J2S13_002293</name>
</gene>
<dbReference type="PANTHER" id="PTHR42709">
    <property type="entry name" value="ALKALINE PHOSPHATASE LIKE PROTEIN"/>
    <property type="match status" value="1"/>
</dbReference>
<reference evidence="4" key="1">
    <citation type="submission" date="2023-07" db="EMBL/GenBank/DDBJ databases">
        <title>Genomic Encyclopedia of Type Strains, Phase IV (KMG-IV): sequencing the most valuable type-strain genomes for metagenomic binning, comparative biology and taxonomic classification.</title>
        <authorList>
            <person name="Goeker M."/>
        </authorList>
    </citation>
    <scope>NUCLEOTIDE SEQUENCE</scope>
    <source>
        <strain evidence="4">DSM 23947</strain>
    </source>
</reference>
<dbReference type="Pfam" id="PF09335">
    <property type="entry name" value="VTT_dom"/>
    <property type="match status" value="1"/>
</dbReference>
<sequence length="194" mass="22249">MEQFVYLISTFGYIGITVALIGGIVGLPIPDEMLLTFAGYQVSQENMSYLPTILCAIFGSMAGITISFMIGIKLGLPFLEKFGPKFHITEKRISLTQKYFAKWGPYLLLVCYFIPGIRHIAAYIAAINRYPYRKFAIFAYIGAVVWSITFVHLGKVLGHNWENVQLYLSKFSYYLIILFIAICIFGYVYWKKRR</sequence>
<keyword evidence="5" id="KW-1185">Reference proteome</keyword>
<evidence type="ECO:0000313" key="4">
    <source>
        <dbReference type="EMBL" id="MDQ0215873.1"/>
    </source>
</evidence>
<dbReference type="InterPro" id="IPR051311">
    <property type="entry name" value="DedA_domain"/>
</dbReference>
<feature type="domain" description="VTT" evidence="3">
    <location>
        <begin position="29"/>
        <end position="155"/>
    </location>
</feature>
<evidence type="ECO:0000313" key="5">
    <source>
        <dbReference type="Proteomes" id="UP001237207"/>
    </source>
</evidence>
<comment type="caution">
    <text evidence="4">The sequence shown here is derived from an EMBL/GenBank/DDBJ whole genome shotgun (WGS) entry which is preliminary data.</text>
</comment>
<dbReference type="EMBL" id="JAUSUC010000029">
    <property type="protein sequence ID" value="MDQ0215873.1"/>
    <property type="molecule type" value="Genomic_DNA"/>
</dbReference>
<accession>A0AAJ1SZW4</accession>
<dbReference type="GO" id="GO:0005886">
    <property type="term" value="C:plasma membrane"/>
    <property type="evidence" value="ECO:0007669"/>
    <property type="project" value="TreeGrafter"/>
</dbReference>
<dbReference type="Proteomes" id="UP001237207">
    <property type="component" value="Unassembled WGS sequence"/>
</dbReference>
<feature type="transmembrane region" description="Helical" evidence="2">
    <location>
        <begin position="49"/>
        <end position="72"/>
    </location>
</feature>
<evidence type="ECO:0000256" key="2">
    <source>
        <dbReference type="SAM" id="Phobius"/>
    </source>
</evidence>
<dbReference type="RefSeq" id="WP_307257870.1">
    <property type="nucleotide sequence ID" value="NZ_JAUSUC010000029.1"/>
</dbReference>
<proteinExistence type="inferred from homology"/>
<feature type="transmembrane region" description="Helical" evidence="2">
    <location>
        <begin position="173"/>
        <end position="190"/>
    </location>
</feature>
<organism evidence="4 5">
    <name type="scientific">Oikeobacillus pervagus</name>
    <dbReference type="NCBI Taxonomy" id="1325931"/>
    <lineage>
        <taxon>Bacteria</taxon>
        <taxon>Bacillati</taxon>
        <taxon>Bacillota</taxon>
        <taxon>Bacilli</taxon>
        <taxon>Bacillales</taxon>
        <taxon>Bacillaceae</taxon>
        <taxon>Oikeobacillus</taxon>
    </lineage>
</organism>
<keyword evidence="2" id="KW-1133">Transmembrane helix</keyword>
<protein>
    <submittedName>
        <fullName evidence="4">Membrane protein DedA with SNARE-associated domain</fullName>
    </submittedName>
</protein>
<dbReference type="InterPro" id="IPR032816">
    <property type="entry name" value="VTT_dom"/>
</dbReference>
<dbReference type="PANTHER" id="PTHR42709:SF9">
    <property type="entry name" value="ALKALINE PHOSPHATASE LIKE PROTEIN"/>
    <property type="match status" value="1"/>
</dbReference>
<evidence type="ECO:0000256" key="1">
    <source>
        <dbReference type="ARBA" id="ARBA00010792"/>
    </source>
</evidence>
<keyword evidence="2" id="KW-0472">Membrane</keyword>
<comment type="similarity">
    <text evidence="1">Belongs to the DedA family.</text>
</comment>
<feature type="transmembrane region" description="Helical" evidence="2">
    <location>
        <begin position="106"/>
        <end position="128"/>
    </location>
</feature>